<evidence type="ECO:0000313" key="2">
    <source>
        <dbReference type="Proteomes" id="UP001623384"/>
    </source>
</evidence>
<keyword evidence="1" id="KW-0808">Transferase</keyword>
<evidence type="ECO:0000313" key="1">
    <source>
        <dbReference type="EMBL" id="WXK94423.1"/>
    </source>
</evidence>
<gene>
    <name evidence="1" type="ORF">WHH00_06370</name>
</gene>
<sequence>MSREASPLSNGRLESRLLRSAQYSVYDFDDAIFHNGAPFPYSLYPKGRVWHRSVRAASTVIAGNDYLAEFAAKISQQVVMIPSCVNPSAYPLKSSYELSEIPTLVWLGSPATEPFLKMLTEPLLRINADTPIRLRVISSGARSLGALEEIVDRVQWSAESFASSLADADIGLMPLPDTPFTRGKCAYKLLQYAAAGLPVVGSPVGTNKKVLDDLEGLSAPTPSGWEDAIRDLLATSARARSEIGKAGRNAVDAGYSFEAWAPFWRATVGL</sequence>
<name>A0ABZ2R7N3_9MICC</name>
<keyword evidence="1" id="KW-0328">Glycosyltransferase</keyword>
<dbReference type="EC" id="2.4.-.-" evidence="1"/>
<organism evidence="1 2">
    <name type="scientific">Pseudarthrobacter quantipunctorum</name>
    <dbReference type="NCBI Taxonomy" id="3128980"/>
    <lineage>
        <taxon>Bacteria</taxon>
        <taxon>Bacillati</taxon>
        <taxon>Actinomycetota</taxon>
        <taxon>Actinomycetes</taxon>
        <taxon>Micrococcales</taxon>
        <taxon>Micrococcaceae</taxon>
        <taxon>Pseudarthrobacter</taxon>
    </lineage>
</organism>
<dbReference type="EMBL" id="CP148033">
    <property type="protein sequence ID" value="WXK94423.1"/>
    <property type="molecule type" value="Genomic_DNA"/>
</dbReference>
<keyword evidence="2" id="KW-1185">Reference proteome</keyword>
<reference evidence="1 2" key="1">
    <citation type="submission" date="2024-03" db="EMBL/GenBank/DDBJ databases">
        <title>Rhodococcus navarretei sp. nov. and Pseudarthrobacter quantumdoti sp. nov., two new species with the ability to biosynthesize Quantum Dots isolated from soil samples at Union Glacier, Antarctica.</title>
        <authorList>
            <person name="Vargas M."/>
        </authorList>
    </citation>
    <scope>NUCLEOTIDE SEQUENCE [LARGE SCALE GENOMIC DNA]</scope>
    <source>
        <strain evidence="1 2">RC-2-3</strain>
    </source>
</reference>
<protein>
    <submittedName>
        <fullName evidence="1">Glycosyltransferase</fullName>
        <ecNumber evidence="1">2.4.-.-</ecNumber>
    </submittedName>
</protein>
<dbReference type="RefSeq" id="WP_406637447.1">
    <property type="nucleotide sequence ID" value="NZ_CP148033.1"/>
</dbReference>
<dbReference type="SUPFAM" id="SSF53756">
    <property type="entry name" value="UDP-Glycosyltransferase/glycogen phosphorylase"/>
    <property type="match status" value="1"/>
</dbReference>
<dbReference type="GO" id="GO:0016757">
    <property type="term" value="F:glycosyltransferase activity"/>
    <property type="evidence" value="ECO:0007669"/>
    <property type="project" value="UniProtKB-KW"/>
</dbReference>
<dbReference type="Gene3D" id="3.40.50.2000">
    <property type="entry name" value="Glycogen Phosphorylase B"/>
    <property type="match status" value="1"/>
</dbReference>
<dbReference type="Pfam" id="PF13692">
    <property type="entry name" value="Glyco_trans_1_4"/>
    <property type="match status" value="1"/>
</dbReference>
<dbReference type="Proteomes" id="UP001623384">
    <property type="component" value="Chromosome"/>
</dbReference>
<proteinExistence type="predicted"/>
<accession>A0ABZ2R7N3</accession>